<dbReference type="Gene3D" id="1.20.120.910">
    <property type="entry name" value="DksA, coiled-coil domain"/>
    <property type="match status" value="1"/>
</dbReference>
<accession>A0ABS2Q961</accession>
<dbReference type="Proteomes" id="UP000823201">
    <property type="component" value="Unassembled WGS sequence"/>
</dbReference>
<protein>
    <submittedName>
        <fullName evidence="2">YteA family regulatory protein</fullName>
    </submittedName>
</protein>
<dbReference type="PROSITE" id="PS51128">
    <property type="entry name" value="ZF_DKSA_2"/>
    <property type="match status" value="1"/>
</dbReference>
<dbReference type="PANTHER" id="PTHR33823">
    <property type="entry name" value="RNA POLYMERASE-BINDING TRANSCRIPTION FACTOR DKSA-RELATED"/>
    <property type="match status" value="1"/>
</dbReference>
<comment type="caution">
    <text evidence="2">The sequence shown here is derived from an EMBL/GenBank/DDBJ whole genome shotgun (WGS) entry which is preliminary data.</text>
</comment>
<proteinExistence type="predicted"/>
<dbReference type="EMBL" id="JAFBEV010000014">
    <property type="protein sequence ID" value="MBM7658273.1"/>
    <property type="molecule type" value="Genomic_DNA"/>
</dbReference>
<dbReference type="NCBIfam" id="TIGR02890">
    <property type="entry name" value="bacill_yteA"/>
    <property type="match status" value="1"/>
</dbReference>
<evidence type="ECO:0000256" key="1">
    <source>
        <dbReference type="PROSITE-ProRule" id="PRU00510"/>
    </source>
</evidence>
<sequence>MFRYRGIRKQLLKRKSWLEQKLKSDQETAEELGSITDFAGGELSTYDNHPADTATQLYDREKDLAFQKRFRDELTDINDALRKMDKGVYGLDEKTGKRIPFKRLQALPTARTAITGVPPKHHYKQRPVEESVIADMEEEGITNFQSDGFDETNAFDLVAQYNELPTTFEDAPYQEDQESLGFVEDIEAIAATGIGGYTGDEEVEYIRNKYIGHQLTDD</sequence>
<gene>
    <name evidence="2" type="ORF">JOC27_001726</name>
</gene>
<keyword evidence="3" id="KW-1185">Reference proteome</keyword>
<evidence type="ECO:0000313" key="3">
    <source>
        <dbReference type="Proteomes" id="UP000823201"/>
    </source>
</evidence>
<dbReference type="RefSeq" id="WP_205006835.1">
    <property type="nucleotide sequence ID" value="NZ_CBCRXA010000013.1"/>
</dbReference>
<evidence type="ECO:0000313" key="2">
    <source>
        <dbReference type="EMBL" id="MBM7658273.1"/>
    </source>
</evidence>
<dbReference type="InterPro" id="IPR037187">
    <property type="entry name" value="DnaK_N"/>
</dbReference>
<organism evidence="2 3">
    <name type="scientific">Sporolactobacillus spathodeae</name>
    <dbReference type="NCBI Taxonomy" id="1465502"/>
    <lineage>
        <taxon>Bacteria</taxon>
        <taxon>Bacillati</taxon>
        <taxon>Bacillota</taxon>
        <taxon>Bacilli</taxon>
        <taxon>Bacillales</taxon>
        <taxon>Sporolactobacillaceae</taxon>
        <taxon>Sporolactobacillus</taxon>
    </lineage>
</organism>
<feature type="zinc finger region" description="dksA C4-type" evidence="1">
    <location>
        <begin position="92"/>
        <end position="116"/>
    </location>
</feature>
<name>A0ABS2Q961_9BACL</name>
<dbReference type="SUPFAM" id="SSF109635">
    <property type="entry name" value="DnaK suppressor protein DksA, alpha-hairpin domain"/>
    <property type="match status" value="1"/>
</dbReference>
<dbReference type="InterPro" id="IPR014240">
    <property type="entry name" value="YteA"/>
</dbReference>
<dbReference type="PANTHER" id="PTHR33823:SF4">
    <property type="entry name" value="GENERAL STRESS PROTEIN 16O"/>
    <property type="match status" value="1"/>
</dbReference>
<reference evidence="2 3" key="1">
    <citation type="submission" date="2021-01" db="EMBL/GenBank/DDBJ databases">
        <title>Genomic Encyclopedia of Type Strains, Phase IV (KMG-IV): sequencing the most valuable type-strain genomes for metagenomic binning, comparative biology and taxonomic classification.</title>
        <authorList>
            <person name="Goeker M."/>
        </authorList>
    </citation>
    <scope>NUCLEOTIDE SEQUENCE [LARGE SCALE GENOMIC DNA]</scope>
    <source>
        <strain evidence="2 3">DSM 100968</strain>
    </source>
</reference>